<accession>A0A6L2N7N2</accession>
<comment type="caution">
    <text evidence="2">The sequence shown here is derived from an EMBL/GenBank/DDBJ whole genome shotgun (WGS) entry which is preliminary data.</text>
</comment>
<feature type="domain" description="Putative E3 ubiquitin-protein ligase LIN ARM-like" evidence="1">
    <location>
        <begin position="22"/>
        <end position="105"/>
    </location>
</feature>
<dbReference type="InterPro" id="IPR052858">
    <property type="entry name" value="E3_ubiquitin-ligase_LIN"/>
</dbReference>
<protein>
    <submittedName>
        <fullName evidence="2">Putative E3 ubiquitin-protein ligase LIN</fullName>
    </submittedName>
</protein>
<evidence type="ECO:0000313" key="2">
    <source>
        <dbReference type="EMBL" id="GEU82203.1"/>
    </source>
</evidence>
<sequence length="147" mass="16349">MARWAVTGAFGATVAIAAGSSLIFKVNAEPRKICIYREEAIDTLVSCLKCSDTPATQIAASDAILALQGRFSSSGKPLVRTYLLKRAGFDKSYRSTMWRTHRRELEVRTRTTYVKVDVLNNEISKRNTSTNNISVKDLTRGLELSIF</sequence>
<name>A0A6L2N7N2_TANCI</name>
<dbReference type="Pfam" id="PF23628">
    <property type="entry name" value="ARM_LIN_C"/>
    <property type="match status" value="1"/>
</dbReference>
<evidence type="ECO:0000259" key="1">
    <source>
        <dbReference type="Pfam" id="PF23628"/>
    </source>
</evidence>
<dbReference type="AlphaFoldDB" id="A0A6L2N7N2"/>
<dbReference type="PANTHER" id="PTHR47446:SF2">
    <property type="entry name" value="RING-TYPE E3 UBIQUITIN TRANSFERASE"/>
    <property type="match status" value="1"/>
</dbReference>
<dbReference type="PANTHER" id="PTHR47446">
    <property type="entry name" value="RING-TYPE E3 UBIQUITIN TRANSFERASE"/>
    <property type="match status" value="1"/>
</dbReference>
<proteinExistence type="predicted"/>
<dbReference type="EMBL" id="BKCJ010008434">
    <property type="protein sequence ID" value="GEU82203.1"/>
    <property type="molecule type" value="Genomic_DNA"/>
</dbReference>
<dbReference type="InterPro" id="IPR055566">
    <property type="entry name" value="ARM_LIN"/>
</dbReference>
<organism evidence="2">
    <name type="scientific">Tanacetum cinerariifolium</name>
    <name type="common">Dalmatian daisy</name>
    <name type="synonym">Chrysanthemum cinerariifolium</name>
    <dbReference type="NCBI Taxonomy" id="118510"/>
    <lineage>
        <taxon>Eukaryota</taxon>
        <taxon>Viridiplantae</taxon>
        <taxon>Streptophyta</taxon>
        <taxon>Embryophyta</taxon>
        <taxon>Tracheophyta</taxon>
        <taxon>Spermatophyta</taxon>
        <taxon>Magnoliopsida</taxon>
        <taxon>eudicotyledons</taxon>
        <taxon>Gunneridae</taxon>
        <taxon>Pentapetalae</taxon>
        <taxon>asterids</taxon>
        <taxon>campanulids</taxon>
        <taxon>Asterales</taxon>
        <taxon>Asteraceae</taxon>
        <taxon>Asteroideae</taxon>
        <taxon>Anthemideae</taxon>
        <taxon>Anthemidinae</taxon>
        <taxon>Tanacetum</taxon>
    </lineage>
</organism>
<reference evidence="2" key="1">
    <citation type="journal article" date="2019" name="Sci. Rep.">
        <title>Draft genome of Tanacetum cinerariifolium, the natural source of mosquito coil.</title>
        <authorList>
            <person name="Yamashiro T."/>
            <person name="Shiraishi A."/>
            <person name="Satake H."/>
            <person name="Nakayama K."/>
        </authorList>
    </citation>
    <scope>NUCLEOTIDE SEQUENCE</scope>
</reference>
<gene>
    <name evidence="2" type="ORF">Tci_054181</name>
</gene>